<name>A0A433QLM7_9FUNG</name>
<organism evidence="1 2">
    <name type="scientific">Jimgerdemannia flammicorona</name>
    <dbReference type="NCBI Taxonomy" id="994334"/>
    <lineage>
        <taxon>Eukaryota</taxon>
        <taxon>Fungi</taxon>
        <taxon>Fungi incertae sedis</taxon>
        <taxon>Mucoromycota</taxon>
        <taxon>Mucoromycotina</taxon>
        <taxon>Endogonomycetes</taxon>
        <taxon>Endogonales</taxon>
        <taxon>Endogonaceae</taxon>
        <taxon>Jimgerdemannia</taxon>
    </lineage>
</organism>
<comment type="caution">
    <text evidence="1">The sequence shown here is derived from an EMBL/GenBank/DDBJ whole genome shotgun (WGS) entry which is preliminary data.</text>
</comment>
<accession>A0A433QLM7</accession>
<dbReference type="AlphaFoldDB" id="A0A433QLM7"/>
<keyword evidence="2" id="KW-1185">Reference proteome</keyword>
<sequence>MRYPCIPRYQLRQSVYTKETKYNTTQRLISMAAAEVSAEAISEEAGEAGGGQKVVAQRRRLHDADLDIDQNLKNIKIETLTKPSSTQSKLHNFVSNRLSIGNCIAQFPIPTHDLRSLLPDFSM</sequence>
<dbReference type="Proteomes" id="UP000274822">
    <property type="component" value="Unassembled WGS sequence"/>
</dbReference>
<dbReference type="EMBL" id="RBNJ01003671">
    <property type="protein sequence ID" value="RUS30669.1"/>
    <property type="molecule type" value="Genomic_DNA"/>
</dbReference>
<evidence type="ECO:0000313" key="2">
    <source>
        <dbReference type="Proteomes" id="UP000274822"/>
    </source>
</evidence>
<gene>
    <name evidence="1" type="ORF">BC938DRAFT_479098</name>
</gene>
<reference evidence="1 2" key="1">
    <citation type="journal article" date="2018" name="New Phytol.">
        <title>Phylogenomics of Endogonaceae and evolution of mycorrhizas within Mucoromycota.</title>
        <authorList>
            <person name="Chang Y."/>
            <person name="Desiro A."/>
            <person name="Na H."/>
            <person name="Sandor L."/>
            <person name="Lipzen A."/>
            <person name="Clum A."/>
            <person name="Barry K."/>
            <person name="Grigoriev I.V."/>
            <person name="Martin F.M."/>
            <person name="Stajich J.E."/>
            <person name="Smith M.E."/>
            <person name="Bonito G."/>
            <person name="Spatafora J.W."/>
        </authorList>
    </citation>
    <scope>NUCLEOTIDE SEQUENCE [LARGE SCALE GENOMIC DNA]</scope>
    <source>
        <strain evidence="1 2">AD002</strain>
    </source>
</reference>
<proteinExistence type="predicted"/>
<protein>
    <submittedName>
        <fullName evidence="1">Uncharacterized protein</fullName>
    </submittedName>
</protein>
<evidence type="ECO:0000313" key="1">
    <source>
        <dbReference type="EMBL" id="RUS30669.1"/>
    </source>
</evidence>